<protein>
    <recommendedName>
        <fullName evidence="5">Spermidine/putrescine ABC transporter substrate-binding protein</fullName>
    </recommendedName>
</protein>
<dbReference type="PANTHER" id="PTHR30006:SF2">
    <property type="entry name" value="ABC TRANSPORTER SUBSTRATE-BINDING PROTEIN"/>
    <property type="match status" value="1"/>
</dbReference>
<proteinExistence type="predicted"/>
<name>A0A3A6Q1Z2_9EURY</name>
<dbReference type="EMBL" id="QMDW01000003">
    <property type="protein sequence ID" value="RJX51048.1"/>
    <property type="molecule type" value="Genomic_DNA"/>
</dbReference>
<dbReference type="OrthoDB" id="346372at2157"/>
<keyword evidence="4" id="KW-1185">Reference proteome</keyword>
<dbReference type="InterPro" id="IPR006059">
    <property type="entry name" value="SBP"/>
</dbReference>
<accession>A0A3A6Q1Z2</accession>
<evidence type="ECO:0000256" key="2">
    <source>
        <dbReference type="SAM" id="MobiDB-lite"/>
    </source>
</evidence>
<dbReference type="Proteomes" id="UP000281564">
    <property type="component" value="Unassembled WGS sequence"/>
</dbReference>
<organism evidence="3 4">
    <name type="scientific">Halonotius pteroides</name>
    <dbReference type="NCBI Taxonomy" id="268735"/>
    <lineage>
        <taxon>Archaea</taxon>
        <taxon>Methanobacteriati</taxon>
        <taxon>Methanobacteriota</taxon>
        <taxon>Stenosarchaea group</taxon>
        <taxon>Halobacteria</taxon>
        <taxon>Halobacteriales</taxon>
        <taxon>Haloferacaceae</taxon>
        <taxon>Halonotius</taxon>
    </lineage>
</organism>
<sequence length="379" mass="41543">MSADTGSDGTAASRTSRRAVITAAGTGIVGLSGCLGGNTDTTAGNETGGTAGEMSTGETLRVSTWSGTNEEVFRQEIKPLYEEQTGNTLEVIGNWANILSQIRAAPADDPPFDLTLVGDKDHYFGVQEDLWEPFDIDTLENRDLIKSNLLREDPVSVPLCYGVTCAVYDQDAVDFELGSWNEIASQASNVSLPGSFFTNALQMAALAADEMPADEELYDESGHDVIFETLRGVDTAQYYSSPGDMWPAFSNDLVDLGQYFYAYSAKKIETTDTETNFGIHVPEQTTGYTDDYHIVRGTQNKALAKEFLDFMLTEEVQTTYAQNFNLGMANPETNYPDATQENVPLSDDELENVSFIEYADIAEYSDNLSNRFTEIKQGI</sequence>
<feature type="region of interest" description="Disordered" evidence="2">
    <location>
        <begin position="34"/>
        <end position="58"/>
    </location>
</feature>
<dbReference type="Gene3D" id="3.40.190.10">
    <property type="entry name" value="Periplasmic binding protein-like II"/>
    <property type="match status" value="2"/>
</dbReference>
<keyword evidence="1" id="KW-0732">Signal</keyword>
<evidence type="ECO:0000313" key="4">
    <source>
        <dbReference type="Proteomes" id="UP000281564"/>
    </source>
</evidence>
<dbReference type="RefSeq" id="WP_120083283.1">
    <property type="nucleotide sequence ID" value="NZ_QMDW01000003.1"/>
</dbReference>
<dbReference type="AlphaFoldDB" id="A0A3A6Q1Z2"/>
<comment type="caution">
    <text evidence="3">The sequence shown here is derived from an EMBL/GenBank/DDBJ whole genome shotgun (WGS) entry which is preliminary data.</text>
</comment>
<evidence type="ECO:0000256" key="1">
    <source>
        <dbReference type="ARBA" id="ARBA00022729"/>
    </source>
</evidence>
<dbReference type="SUPFAM" id="SSF53850">
    <property type="entry name" value="Periplasmic binding protein-like II"/>
    <property type="match status" value="1"/>
</dbReference>
<evidence type="ECO:0000313" key="3">
    <source>
        <dbReference type="EMBL" id="RJX51048.1"/>
    </source>
</evidence>
<dbReference type="PANTHER" id="PTHR30006">
    <property type="entry name" value="THIAMINE-BINDING PERIPLASMIC PROTEIN-RELATED"/>
    <property type="match status" value="1"/>
</dbReference>
<dbReference type="Pfam" id="PF13416">
    <property type="entry name" value="SBP_bac_8"/>
    <property type="match status" value="1"/>
</dbReference>
<evidence type="ECO:0008006" key="5">
    <source>
        <dbReference type="Google" id="ProtNLM"/>
    </source>
</evidence>
<reference evidence="3 4" key="1">
    <citation type="submission" date="2018-06" db="EMBL/GenBank/DDBJ databases">
        <title>Halonotius sp. F13-13 a new haloarchaeeon isolated from a solar saltern from Isla Cristina, Huelva, Spain.</title>
        <authorList>
            <person name="Duran-Viseras A."/>
            <person name="Sanchez-Porro C."/>
            <person name="Ventosa A."/>
        </authorList>
    </citation>
    <scope>NUCLEOTIDE SEQUENCE [LARGE SCALE GENOMIC DNA]</scope>
    <source>
        <strain evidence="3 4">CECT 7525</strain>
    </source>
</reference>
<gene>
    <name evidence="3" type="ORF">DP106_02890</name>
</gene>